<gene>
    <name evidence="3" type="ORF">B0H16DRAFT_1895497</name>
    <name evidence="2" type="ORF">B0H16DRAFT_1896135</name>
</gene>
<dbReference type="Proteomes" id="UP001215598">
    <property type="component" value="Unassembled WGS sequence"/>
</dbReference>
<evidence type="ECO:0000313" key="4">
    <source>
        <dbReference type="Proteomes" id="UP001215598"/>
    </source>
</evidence>
<proteinExistence type="predicted"/>
<protein>
    <submittedName>
        <fullName evidence="2">Uncharacterized protein</fullName>
    </submittedName>
</protein>
<feature type="compositionally biased region" description="Basic and acidic residues" evidence="1">
    <location>
        <begin position="33"/>
        <end position="45"/>
    </location>
</feature>
<name>A0AAD7HLG3_9AGAR</name>
<comment type="caution">
    <text evidence="2">The sequence shown here is derived from an EMBL/GenBank/DDBJ whole genome shotgun (WGS) entry which is preliminary data.</text>
</comment>
<dbReference type="AlphaFoldDB" id="A0AAD7HLG3"/>
<reference evidence="2" key="1">
    <citation type="submission" date="2023-03" db="EMBL/GenBank/DDBJ databases">
        <title>Massive genome expansion in bonnet fungi (Mycena s.s.) driven by repeated elements and novel gene families across ecological guilds.</title>
        <authorList>
            <consortium name="Lawrence Berkeley National Laboratory"/>
            <person name="Harder C.B."/>
            <person name="Miyauchi S."/>
            <person name="Viragh M."/>
            <person name="Kuo A."/>
            <person name="Thoen E."/>
            <person name="Andreopoulos B."/>
            <person name="Lu D."/>
            <person name="Skrede I."/>
            <person name="Drula E."/>
            <person name="Henrissat B."/>
            <person name="Morin E."/>
            <person name="Kohler A."/>
            <person name="Barry K."/>
            <person name="LaButti K."/>
            <person name="Morin E."/>
            <person name="Salamov A."/>
            <person name="Lipzen A."/>
            <person name="Mereny Z."/>
            <person name="Hegedus B."/>
            <person name="Baldrian P."/>
            <person name="Stursova M."/>
            <person name="Weitz H."/>
            <person name="Taylor A."/>
            <person name="Grigoriev I.V."/>
            <person name="Nagy L.G."/>
            <person name="Martin F."/>
            <person name="Kauserud H."/>
        </authorList>
    </citation>
    <scope>NUCLEOTIDE SEQUENCE</scope>
    <source>
        <strain evidence="2">CBHHK182m</strain>
    </source>
</reference>
<organism evidence="2 4">
    <name type="scientific">Mycena metata</name>
    <dbReference type="NCBI Taxonomy" id="1033252"/>
    <lineage>
        <taxon>Eukaryota</taxon>
        <taxon>Fungi</taxon>
        <taxon>Dikarya</taxon>
        <taxon>Basidiomycota</taxon>
        <taxon>Agaricomycotina</taxon>
        <taxon>Agaricomycetes</taxon>
        <taxon>Agaricomycetidae</taxon>
        <taxon>Agaricales</taxon>
        <taxon>Marasmiineae</taxon>
        <taxon>Mycenaceae</taxon>
        <taxon>Mycena</taxon>
    </lineage>
</organism>
<feature type="region of interest" description="Disordered" evidence="1">
    <location>
        <begin position="33"/>
        <end position="56"/>
    </location>
</feature>
<dbReference type="EMBL" id="JARKIB010000202">
    <property type="protein sequence ID" value="KAJ7724541.1"/>
    <property type="molecule type" value="Genomic_DNA"/>
</dbReference>
<sequence>MIHCNYSSLQSAPPEVESDVQWIPSRSANSVLDHKDLGLGSSEKHGRAKGARAGSRHSLALHTDRLEAALLDPFATALPSEDVQWIPSRSANSVFDHKDLGLGSSEKRGRAKGARAGSRHSLALHTDRLEAALLDPFATTLPSEATLETFVMSSWAWRSVSRWEGGTAGVCGKKADAFFGVTISVSTRSPAARVLMKGSYGPGYILTLDF</sequence>
<evidence type="ECO:0000313" key="2">
    <source>
        <dbReference type="EMBL" id="KAJ7722539.1"/>
    </source>
</evidence>
<evidence type="ECO:0000313" key="3">
    <source>
        <dbReference type="EMBL" id="KAJ7724541.1"/>
    </source>
</evidence>
<keyword evidence="4" id="KW-1185">Reference proteome</keyword>
<accession>A0AAD7HLG3</accession>
<evidence type="ECO:0000256" key="1">
    <source>
        <dbReference type="SAM" id="MobiDB-lite"/>
    </source>
</evidence>
<dbReference type="EMBL" id="JARKIB010000219">
    <property type="protein sequence ID" value="KAJ7722539.1"/>
    <property type="molecule type" value="Genomic_DNA"/>
</dbReference>